<accession>A0A4Y2AXW9</accession>
<dbReference type="AlphaFoldDB" id="A0A4Y2AXW9"/>
<gene>
    <name evidence="1" type="ORF">AVEN_42177_1</name>
</gene>
<dbReference type="EMBL" id="BGPR01000040">
    <property type="protein sequence ID" value="GBL84902.1"/>
    <property type="molecule type" value="Genomic_DNA"/>
</dbReference>
<dbReference type="Proteomes" id="UP000499080">
    <property type="component" value="Unassembled WGS sequence"/>
</dbReference>
<protein>
    <submittedName>
        <fullName evidence="1">Uncharacterized protein</fullName>
    </submittedName>
</protein>
<keyword evidence="2" id="KW-1185">Reference proteome</keyword>
<sequence length="96" mass="10845">MRVLVVRGRTWGFVVARNPTSDNVATTRTQPTIFRRNCAEASVHLLAGFDVRGFIDISPERSRHPKSLQAKTNHCIPTTGDKTYFLQRQEASDECI</sequence>
<reference evidence="1 2" key="1">
    <citation type="journal article" date="2019" name="Sci. Rep.">
        <title>Orb-weaving spider Araneus ventricosus genome elucidates the spidroin gene catalogue.</title>
        <authorList>
            <person name="Kono N."/>
            <person name="Nakamura H."/>
            <person name="Ohtoshi R."/>
            <person name="Moran D.A.P."/>
            <person name="Shinohara A."/>
            <person name="Yoshida Y."/>
            <person name="Fujiwara M."/>
            <person name="Mori M."/>
            <person name="Tomita M."/>
            <person name="Arakawa K."/>
        </authorList>
    </citation>
    <scope>NUCLEOTIDE SEQUENCE [LARGE SCALE GENOMIC DNA]</scope>
</reference>
<comment type="caution">
    <text evidence="1">The sequence shown here is derived from an EMBL/GenBank/DDBJ whole genome shotgun (WGS) entry which is preliminary data.</text>
</comment>
<evidence type="ECO:0000313" key="2">
    <source>
        <dbReference type="Proteomes" id="UP000499080"/>
    </source>
</evidence>
<organism evidence="1 2">
    <name type="scientific">Araneus ventricosus</name>
    <name type="common">Orbweaver spider</name>
    <name type="synonym">Epeira ventricosa</name>
    <dbReference type="NCBI Taxonomy" id="182803"/>
    <lineage>
        <taxon>Eukaryota</taxon>
        <taxon>Metazoa</taxon>
        <taxon>Ecdysozoa</taxon>
        <taxon>Arthropoda</taxon>
        <taxon>Chelicerata</taxon>
        <taxon>Arachnida</taxon>
        <taxon>Araneae</taxon>
        <taxon>Araneomorphae</taxon>
        <taxon>Entelegynae</taxon>
        <taxon>Araneoidea</taxon>
        <taxon>Araneidae</taxon>
        <taxon>Araneus</taxon>
    </lineage>
</organism>
<name>A0A4Y2AXW9_ARAVE</name>
<evidence type="ECO:0000313" key="1">
    <source>
        <dbReference type="EMBL" id="GBL84902.1"/>
    </source>
</evidence>
<proteinExistence type="predicted"/>